<evidence type="ECO:0000313" key="2">
    <source>
        <dbReference type="EMBL" id="CAH3015348.1"/>
    </source>
</evidence>
<dbReference type="Proteomes" id="UP001159427">
    <property type="component" value="Unassembled WGS sequence"/>
</dbReference>
<feature type="domain" description="ZU5" evidence="1">
    <location>
        <begin position="164"/>
        <end position="309"/>
    </location>
</feature>
<evidence type="ECO:0000313" key="3">
    <source>
        <dbReference type="Proteomes" id="UP001159427"/>
    </source>
</evidence>
<keyword evidence="3" id="KW-1185">Reference proteome</keyword>
<accession>A0ABN8LI84</accession>
<dbReference type="Pfam" id="PF00791">
    <property type="entry name" value="ZU5"/>
    <property type="match status" value="1"/>
</dbReference>
<feature type="non-terminal residue" evidence="2">
    <location>
        <position position="1"/>
    </location>
</feature>
<feature type="non-terminal residue" evidence="2">
    <location>
        <position position="492"/>
    </location>
</feature>
<gene>
    <name evidence="2" type="ORF">PEVE_00015517</name>
</gene>
<dbReference type="Gene3D" id="2.60.220.30">
    <property type="match status" value="2"/>
</dbReference>
<reference evidence="2 3" key="1">
    <citation type="submission" date="2022-05" db="EMBL/GenBank/DDBJ databases">
        <authorList>
            <consortium name="Genoscope - CEA"/>
            <person name="William W."/>
        </authorList>
    </citation>
    <scope>NUCLEOTIDE SEQUENCE [LARGE SCALE GENOMIC DNA]</scope>
</reference>
<dbReference type="EMBL" id="CALNXI010000022">
    <property type="protein sequence ID" value="CAH3015348.1"/>
    <property type="molecule type" value="Genomic_DNA"/>
</dbReference>
<organism evidence="2 3">
    <name type="scientific">Porites evermanni</name>
    <dbReference type="NCBI Taxonomy" id="104178"/>
    <lineage>
        <taxon>Eukaryota</taxon>
        <taxon>Metazoa</taxon>
        <taxon>Cnidaria</taxon>
        <taxon>Anthozoa</taxon>
        <taxon>Hexacorallia</taxon>
        <taxon>Scleractinia</taxon>
        <taxon>Fungiina</taxon>
        <taxon>Poritidae</taxon>
        <taxon>Porites</taxon>
    </lineage>
</organism>
<proteinExistence type="predicted"/>
<evidence type="ECO:0000259" key="1">
    <source>
        <dbReference type="PROSITE" id="PS51145"/>
    </source>
</evidence>
<protein>
    <recommendedName>
        <fullName evidence="1">ZU5 domain-containing protein</fullName>
    </recommendedName>
</protein>
<dbReference type="PROSITE" id="PS51145">
    <property type="entry name" value="ZU5"/>
    <property type="match status" value="1"/>
</dbReference>
<sequence length="492" mass="56847">QPTIKILAHCREIVTSEGTRWALKLGAVHLIFHPNAVSEPTSIVVYRWKSSVCSPPLQEHEAIVSNVIELSSHDGQRLQFNTMVTLSLSHSAPELRGYEVVIKRQINKETNEWEDVSGTKDLCCRQDIEDERPSHKDIPDLFFPVAQADINECSTYAVVCRLKSSPPYTITSTGGLFIHPDYPGVTVTIPKNAVAPESLFTLELKVQEVPNEEFEEEGVFLGPILRIKCSEVVHFFRPVTIQLPVSLRDRQDFKPDPTKCHVRVLFLNCEEEEKEWTELTDLVEPTQFDSKFVRIQVQRFSRYSYLFKRLEEKSRAYWLWILSYLTRFTRTQPRAASFVAHFRPDIPNILSLICCSAHLKQEVTQDLEKRDVKFADGISMKDMMPGKDGDKAFVFLSGRIRPFNEEDVNNIHLRLLESDIPFNTELRVRFVDGEDLAQVEFRNTFKHIDRTRLLCKFHLKLPSRKMPSAVSITYHFKLEHFNCSNLLPVEKL</sequence>
<dbReference type="InterPro" id="IPR000906">
    <property type="entry name" value="ZU5_dom"/>
</dbReference>
<comment type="caution">
    <text evidence="2">The sequence shown here is derived from an EMBL/GenBank/DDBJ whole genome shotgun (WGS) entry which is preliminary data.</text>
</comment>
<name>A0ABN8LI84_9CNID</name>